<dbReference type="RefSeq" id="WP_063380900.1">
    <property type="nucleotide sequence ID" value="NZ_AUXX01000012.1"/>
</dbReference>
<keyword evidence="6" id="KW-0408">Iron</keyword>
<dbReference type="PANTHER" id="PTHR12907">
    <property type="entry name" value="EGL NINE HOMOLOG-RELATED"/>
    <property type="match status" value="1"/>
</dbReference>
<keyword evidence="2" id="KW-0479">Metal-binding</keyword>
<keyword evidence="3" id="KW-0847">Vitamin C</keyword>
<keyword evidence="4" id="KW-0223">Dioxygenase</keyword>
<dbReference type="InterPro" id="IPR051559">
    <property type="entry name" value="HIF_prolyl_hydroxylases"/>
</dbReference>
<dbReference type="GO" id="GO:0008198">
    <property type="term" value="F:ferrous iron binding"/>
    <property type="evidence" value="ECO:0007669"/>
    <property type="project" value="TreeGrafter"/>
</dbReference>
<keyword evidence="5" id="KW-0560">Oxidoreductase</keyword>
<proteinExistence type="predicted"/>
<dbReference type="Pfam" id="PF13640">
    <property type="entry name" value="2OG-FeII_Oxy_3"/>
    <property type="match status" value="1"/>
</dbReference>
<gene>
    <name evidence="8" type="ORF">N478_02120</name>
</gene>
<comment type="caution">
    <text evidence="8">The sequence shown here is derived from an EMBL/GenBank/DDBJ whole genome shotgun (WGS) entry which is preliminary data.</text>
</comment>
<comment type="cofactor">
    <cofactor evidence="1">
        <name>L-ascorbate</name>
        <dbReference type="ChEBI" id="CHEBI:38290"/>
    </cofactor>
</comment>
<evidence type="ECO:0000313" key="8">
    <source>
        <dbReference type="EMBL" id="KZN67573.1"/>
    </source>
</evidence>
<evidence type="ECO:0000256" key="3">
    <source>
        <dbReference type="ARBA" id="ARBA00022896"/>
    </source>
</evidence>
<dbReference type="Gene3D" id="2.60.120.620">
    <property type="entry name" value="q2cbj1_9rhob like domain"/>
    <property type="match status" value="1"/>
</dbReference>
<dbReference type="PATRIC" id="fig|1365257.3.peg.2014"/>
<reference evidence="8 9" key="1">
    <citation type="submission" date="2013-07" db="EMBL/GenBank/DDBJ databases">
        <title>Comparative Genomic and Metabolomic Analysis of Twelve Strains of Pseudoalteromonas luteoviolacea.</title>
        <authorList>
            <person name="Vynne N.G."/>
            <person name="Mansson M."/>
            <person name="Gram L."/>
        </authorList>
    </citation>
    <scope>NUCLEOTIDE SEQUENCE [LARGE SCALE GENOMIC DNA]</scope>
    <source>
        <strain evidence="8 9">S4060-1</strain>
    </source>
</reference>
<evidence type="ECO:0000313" key="9">
    <source>
        <dbReference type="Proteomes" id="UP000076661"/>
    </source>
</evidence>
<dbReference type="InterPro" id="IPR005123">
    <property type="entry name" value="Oxoglu/Fe-dep_dioxygenase_dom"/>
</dbReference>
<feature type="domain" description="Fe2OG dioxygenase" evidence="7">
    <location>
        <begin position="99"/>
        <end position="202"/>
    </location>
</feature>
<dbReference type="EMBL" id="AUXX01000012">
    <property type="protein sequence ID" value="KZN67573.1"/>
    <property type="molecule type" value="Genomic_DNA"/>
</dbReference>
<dbReference type="InterPro" id="IPR006620">
    <property type="entry name" value="Pro_4_hyd_alph"/>
</dbReference>
<evidence type="ECO:0000256" key="6">
    <source>
        <dbReference type="ARBA" id="ARBA00023004"/>
    </source>
</evidence>
<evidence type="ECO:0000256" key="2">
    <source>
        <dbReference type="ARBA" id="ARBA00022723"/>
    </source>
</evidence>
<accession>A0A162BSA8</accession>
<dbReference type="GO" id="GO:0031418">
    <property type="term" value="F:L-ascorbic acid binding"/>
    <property type="evidence" value="ECO:0007669"/>
    <property type="project" value="UniProtKB-KW"/>
</dbReference>
<evidence type="ECO:0000256" key="5">
    <source>
        <dbReference type="ARBA" id="ARBA00023002"/>
    </source>
</evidence>
<dbReference type="GO" id="GO:0071456">
    <property type="term" value="P:cellular response to hypoxia"/>
    <property type="evidence" value="ECO:0007669"/>
    <property type="project" value="TreeGrafter"/>
</dbReference>
<evidence type="ECO:0000256" key="4">
    <source>
        <dbReference type="ARBA" id="ARBA00022964"/>
    </source>
</evidence>
<evidence type="ECO:0000259" key="7">
    <source>
        <dbReference type="PROSITE" id="PS51471"/>
    </source>
</evidence>
<evidence type="ECO:0000256" key="1">
    <source>
        <dbReference type="ARBA" id="ARBA00001961"/>
    </source>
</evidence>
<dbReference type="PANTHER" id="PTHR12907:SF26">
    <property type="entry name" value="HIF PROLYL HYDROXYLASE, ISOFORM C"/>
    <property type="match status" value="1"/>
</dbReference>
<protein>
    <recommendedName>
        <fullName evidence="7">Fe2OG dioxygenase domain-containing protein</fullName>
    </recommendedName>
</protein>
<dbReference type="AlphaFoldDB" id="A0A162BSA8"/>
<dbReference type="SMART" id="SM00702">
    <property type="entry name" value="P4Hc"/>
    <property type="match status" value="1"/>
</dbReference>
<name>A0A162BSA8_9GAMM</name>
<dbReference type="PROSITE" id="PS51471">
    <property type="entry name" value="FE2OG_OXY"/>
    <property type="match status" value="1"/>
</dbReference>
<sequence>MSNFDSHNVYTQIADDLRATGLSIIENAIDPHIIQSLNKRIATLEEDKFQTAGIGRQSDHEKNVKIRRDKILWLDQNNELELGYIQAMDELKDFLNRRLFMGLFSYESHFAHYQEGAFYKKHLDAFKGRANRVLTTVFYLNDQWQTEHGGELVIYDPNDHEKELCRVLPNQGTLVTFLSDEFPHEVLPAHKSRYSIAGWFRINASTAGHIDPPR</sequence>
<dbReference type="InterPro" id="IPR044862">
    <property type="entry name" value="Pro_4_hyd_alph_FE2OG_OXY"/>
</dbReference>
<organism evidence="8 9">
    <name type="scientific">Pseudoalteromonas luteoviolacea S4060-1</name>
    <dbReference type="NCBI Taxonomy" id="1365257"/>
    <lineage>
        <taxon>Bacteria</taxon>
        <taxon>Pseudomonadati</taxon>
        <taxon>Pseudomonadota</taxon>
        <taxon>Gammaproteobacteria</taxon>
        <taxon>Alteromonadales</taxon>
        <taxon>Pseudoalteromonadaceae</taxon>
        <taxon>Pseudoalteromonas</taxon>
    </lineage>
</organism>
<dbReference type="Proteomes" id="UP000076661">
    <property type="component" value="Unassembled WGS sequence"/>
</dbReference>
<dbReference type="GO" id="GO:0031543">
    <property type="term" value="F:peptidyl-proline dioxygenase activity"/>
    <property type="evidence" value="ECO:0007669"/>
    <property type="project" value="TreeGrafter"/>
</dbReference>